<keyword evidence="2 3" id="KW-0040">ANK repeat</keyword>
<dbReference type="EMBL" id="JAVHJM010000007">
    <property type="protein sequence ID" value="KAK6510400.1"/>
    <property type="molecule type" value="Genomic_DNA"/>
</dbReference>
<evidence type="ECO:0000313" key="5">
    <source>
        <dbReference type="Proteomes" id="UP001307849"/>
    </source>
</evidence>
<evidence type="ECO:0000256" key="2">
    <source>
        <dbReference type="ARBA" id="ARBA00023043"/>
    </source>
</evidence>
<feature type="repeat" description="ANK" evidence="3">
    <location>
        <begin position="26"/>
        <end position="58"/>
    </location>
</feature>
<comment type="caution">
    <text evidence="4">The sequence shown here is derived from an EMBL/GenBank/DDBJ whole genome shotgun (WGS) entry which is preliminary data.</text>
</comment>
<accession>A0AAN8RSN1</accession>
<evidence type="ECO:0008006" key="6">
    <source>
        <dbReference type="Google" id="ProtNLM"/>
    </source>
</evidence>
<protein>
    <recommendedName>
        <fullName evidence="6">Ankyrin</fullName>
    </recommendedName>
</protein>
<dbReference type="Gene3D" id="1.25.40.20">
    <property type="entry name" value="Ankyrin repeat-containing domain"/>
    <property type="match status" value="2"/>
</dbReference>
<dbReference type="Pfam" id="PF13637">
    <property type="entry name" value="Ank_4"/>
    <property type="match status" value="1"/>
</dbReference>
<dbReference type="SUPFAM" id="SSF48403">
    <property type="entry name" value="Ankyrin repeat"/>
    <property type="match status" value="1"/>
</dbReference>
<reference evidence="4 5" key="1">
    <citation type="submission" date="2019-10" db="EMBL/GenBank/DDBJ databases">
        <authorList>
            <person name="Palmer J.M."/>
        </authorList>
    </citation>
    <scope>NUCLEOTIDE SEQUENCE [LARGE SCALE GENOMIC DNA]</scope>
    <source>
        <strain evidence="4 5">TWF506</strain>
    </source>
</reference>
<dbReference type="PROSITE" id="PS50088">
    <property type="entry name" value="ANK_REPEAT"/>
    <property type="match status" value="1"/>
</dbReference>
<dbReference type="SMART" id="SM00248">
    <property type="entry name" value="ANK"/>
    <property type="match status" value="5"/>
</dbReference>
<sequence>MRGDDHAVRLLLQEPDIEINARSGASNRSAFDFAFLGGHLEVVELLLGKGAYISYVPEVILRWGNERGSKKIVDLMIGRGRIQGEALERADHNEMVELLLDKEGDIKAYGAKAAVKAGRNGNLDIVKTLLGKGLDISSCGTAFETAASAGHAEMLQLLVEKGIDPKVSGEKALNGAVGWGQNEVVKVLLSNGVGSGEALQQATENRRRLIVSDATEMKFQN</sequence>
<dbReference type="InterPro" id="IPR002110">
    <property type="entry name" value="Ankyrin_rpt"/>
</dbReference>
<keyword evidence="1" id="KW-0677">Repeat</keyword>
<dbReference type="PANTHER" id="PTHR24198:SF165">
    <property type="entry name" value="ANKYRIN REPEAT-CONTAINING PROTEIN-RELATED"/>
    <property type="match status" value="1"/>
</dbReference>
<dbReference type="PANTHER" id="PTHR24198">
    <property type="entry name" value="ANKYRIN REPEAT AND PROTEIN KINASE DOMAIN-CONTAINING PROTEIN"/>
    <property type="match status" value="1"/>
</dbReference>
<organism evidence="4 5">
    <name type="scientific">Arthrobotrys conoides</name>
    <dbReference type="NCBI Taxonomy" id="74498"/>
    <lineage>
        <taxon>Eukaryota</taxon>
        <taxon>Fungi</taxon>
        <taxon>Dikarya</taxon>
        <taxon>Ascomycota</taxon>
        <taxon>Pezizomycotina</taxon>
        <taxon>Orbiliomycetes</taxon>
        <taxon>Orbiliales</taxon>
        <taxon>Orbiliaceae</taxon>
        <taxon>Arthrobotrys</taxon>
    </lineage>
</organism>
<keyword evidence="5" id="KW-1185">Reference proteome</keyword>
<name>A0AAN8RSN1_9PEZI</name>
<dbReference type="Proteomes" id="UP001307849">
    <property type="component" value="Unassembled WGS sequence"/>
</dbReference>
<proteinExistence type="predicted"/>
<evidence type="ECO:0000256" key="1">
    <source>
        <dbReference type="ARBA" id="ARBA00022737"/>
    </source>
</evidence>
<evidence type="ECO:0000313" key="4">
    <source>
        <dbReference type="EMBL" id="KAK6510400.1"/>
    </source>
</evidence>
<dbReference type="InterPro" id="IPR036770">
    <property type="entry name" value="Ankyrin_rpt-contain_sf"/>
</dbReference>
<dbReference type="AlphaFoldDB" id="A0AAN8RSN1"/>
<gene>
    <name evidence="4" type="ORF">TWF506_009510</name>
</gene>
<evidence type="ECO:0000256" key="3">
    <source>
        <dbReference type="PROSITE-ProRule" id="PRU00023"/>
    </source>
</evidence>
<dbReference type="Pfam" id="PF12796">
    <property type="entry name" value="Ank_2"/>
    <property type="match status" value="1"/>
</dbReference>